<evidence type="ECO:0000313" key="6">
    <source>
        <dbReference type="EMBL" id="MZL62943.1"/>
    </source>
</evidence>
<feature type="compositionally biased region" description="Basic and acidic residues" evidence="4">
    <location>
        <begin position="195"/>
        <end position="206"/>
    </location>
</feature>
<dbReference type="PANTHER" id="PTHR43567:SF1">
    <property type="entry name" value="FLAVOREDOXIN"/>
    <property type="match status" value="1"/>
</dbReference>
<dbReference type="InterPro" id="IPR002563">
    <property type="entry name" value="Flavin_Rdtase-like_dom"/>
</dbReference>
<comment type="caution">
    <text evidence="6">The sequence shown here is derived from an EMBL/GenBank/DDBJ whole genome shotgun (WGS) entry which is preliminary data.</text>
</comment>
<comment type="cofactor">
    <cofactor evidence="1">
        <name>FMN</name>
        <dbReference type="ChEBI" id="CHEBI:58210"/>
    </cofactor>
</comment>
<dbReference type="SMART" id="SM00903">
    <property type="entry name" value="Flavin_Reduct"/>
    <property type="match status" value="1"/>
</dbReference>
<organism evidence="6 7">
    <name type="scientific">Blautia massiliensis</name>
    <name type="common">ex Durand et al. 2017</name>
    <dbReference type="NCBI Taxonomy" id="1737424"/>
    <lineage>
        <taxon>Bacteria</taxon>
        <taxon>Bacillati</taxon>
        <taxon>Bacillota</taxon>
        <taxon>Clostridia</taxon>
        <taxon>Lachnospirales</taxon>
        <taxon>Lachnospiraceae</taxon>
        <taxon>Blautia</taxon>
    </lineage>
</organism>
<accession>A0A6L8TFI0</accession>
<evidence type="ECO:0000256" key="2">
    <source>
        <dbReference type="ARBA" id="ARBA00022630"/>
    </source>
</evidence>
<feature type="region of interest" description="Disordered" evidence="4">
    <location>
        <begin position="188"/>
        <end position="249"/>
    </location>
</feature>
<dbReference type="AlphaFoldDB" id="A0A6L8TFI0"/>
<dbReference type="InterPro" id="IPR012349">
    <property type="entry name" value="Split_barrel_FMN-bd"/>
</dbReference>
<dbReference type="GO" id="GO:0010181">
    <property type="term" value="F:FMN binding"/>
    <property type="evidence" value="ECO:0007669"/>
    <property type="project" value="InterPro"/>
</dbReference>
<evidence type="ECO:0000313" key="7">
    <source>
        <dbReference type="Proteomes" id="UP000473323"/>
    </source>
</evidence>
<dbReference type="Pfam" id="PF01613">
    <property type="entry name" value="Flavin_Reduct"/>
    <property type="match status" value="1"/>
</dbReference>
<dbReference type="Proteomes" id="UP000473323">
    <property type="component" value="Unassembled WGS sequence"/>
</dbReference>
<evidence type="ECO:0000259" key="5">
    <source>
        <dbReference type="SMART" id="SM00903"/>
    </source>
</evidence>
<name>A0A6L8TFI0_9FIRM</name>
<dbReference type="Gene3D" id="2.30.110.10">
    <property type="entry name" value="Electron Transport, Fmn-binding Protein, Chain A"/>
    <property type="match status" value="1"/>
</dbReference>
<dbReference type="PANTHER" id="PTHR43567">
    <property type="entry name" value="FLAVOREDOXIN-RELATED-RELATED"/>
    <property type="match status" value="1"/>
</dbReference>
<reference evidence="6 7" key="1">
    <citation type="journal article" date="2019" name="Nat. Med.">
        <title>A library of human gut bacterial isolates paired with longitudinal multiomics data enables mechanistic microbiome research.</title>
        <authorList>
            <person name="Poyet M."/>
            <person name="Groussin M."/>
            <person name="Gibbons S.M."/>
            <person name="Avila-Pacheco J."/>
            <person name="Jiang X."/>
            <person name="Kearney S.M."/>
            <person name="Perrotta A.R."/>
            <person name="Berdy B."/>
            <person name="Zhao S."/>
            <person name="Lieberman T.D."/>
            <person name="Swanson P.K."/>
            <person name="Smith M."/>
            <person name="Roesemann S."/>
            <person name="Alexander J.E."/>
            <person name="Rich S.A."/>
            <person name="Livny J."/>
            <person name="Vlamakis H."/>
            <person name="Clish C."/>
            <person name="Bullock K."/>
            <person name="Deik A."/>
            <person name="Scott J."/>
            <person name="Pierce K.A."/>
            <person name="Xavier R.J."/>
            <person name="Alm E.J."/>
        </authorList>
    </citation>
    <scope>NUCLEOTIDE SEQUENCE [LARGE SCALE GENOMIC DNA]</scope>
    <source>
        <strain evidence="6 7">BIOML-A4</strain>
    </source>
</reference>
<gene>
    <name evidence="6" type="ORF">GT694_13025</name>
</gene>
<evidence type="ECO:0000256" key="3">
    <source>
        <dbReference type="ARBA" id="ARBA00038054"/>
    </source>
</evidence>
<dbReference type="InterPro" id="IPR052174">
    <property type="entry name" value="Flavoredoxin"/>
</dbReference>
<dbReference type="EMBL" id="WWVT01000021">
    <property type="protein sequence ID" value="MZL62943.1"/>
    <property type="molecule type" value="Genomic_DNA"/>
</dbReference>
<comment type="similarity">
    <text evidence="3">Belongs to the flavoredoxin family.</text>
</comment>
<keyword evidence="2" id="KW-0285">Flavoprotein</keyword>
<evidence type="ECO:0000256" key="1">
    <source>
        <dbReference type="ARBA" id="ARBA00001917"/>
    </source>
</evidence>
<dbReference type="SUPFAM" id="SSF50475">
    <property type="entry name" value="FMN-binding split barrel"/>
    <property type="match status" value="1"/>
</dbReference>
<dbReference type="GO" id="GO:0016646">
    <property type="term" value="F:oxidoreductase activity, acting on the CH-NH group of donors, NAD or NADP as acceptor"/>
    <property type="evidence" value="ECO:0007669"/>
    <property type="project" value="UniProtKB-ARBA"/>
</dbReference>
<evidence type="ECO:0000256" key="4">
    <source>
        <dbReference type="SAM" id="MobiDB-lite"/>
    </source>
</evidence>
<proteinExistence type="inferred from homology"/>
<feature type="domain" description="Flavin reductase like" evidence="5">
    <location>
        <begin position="11"/>
        <end position="157"/>
    </location>
</feature>
<protein>
    <submittedName>
        <fullName evidence="6">Flavin reductase family protein</fullName>
    </submittedName>
</protein>
<sequence>MAKQLWKPGNMIYPLPAVMVSVTDGEGHDNIITVAWTGTVCTNPAMAYISVRPSRYSYDMIRKTGEFVINLTTEKLAFATDFCGVRSGRDVDKFRKLNLTKEKAQFVSAPMIGEAPVSIECRVREVKELGSHDMFLADVLAVHADEAYMDKNNRFRLNDAGLLVYSHGEYLAGGRKVGTFGYSVKKKQQKKQMQKKLDKKSDRESEMAEMAGKLKTSGKPGMAGKLKTSGKPGMSGKLKTSGKAGREKR</sequence>